<proteinExistence type="inferred from homology"/>
<evidence type="ECO:0000256" key="5">
    <source>
        <dbReference type="ARBA" id="ARBA00022692"/>
    </source>
</evidence>
<dbReference type="InterPro" id="IPR029487">
    <property type="entry name" value="NEL_dom"/>
</dbReference>
<dbReference type="SMART" id="SM00369">
    <property type="entry name" value="LRR_TYP"/>
    <property type="match status" value="4"/>
</dbReference>
<comment type="catalytic activity">
    <reaction evidence="1">
        <text>S-ubiquitinyl-[E2 ubiquitin-conjugating enzyme]-L-cysteine + [acceptor protein]-L-lysine = [E2 ubiquitin-conjugating enzyme]-L-cysteine + N(6)-ubiquitinyl-[acceptor protein]-L-lysine.</text>
        <dbReference type="EC" id="2.3.2.27"/>
    </reaction>
</comment>
<dbReference type="EC" id="2.3.2.27" evidence="3"/>
<evidence type="ECO:0000256" key="12">
    <source>
        <dbReference type="ARBA" id="ARBA00023180"/>
    </source>
</evidence>
<feature type="active site" description="Glycyl thioester intermediate" evidence="13">
    <location>
        <position position="1437"/>
    </location>
</feature>
<keyword evidence="13" id="KW-0833">Ubl conjugation pathway</keyword>
<reference evidence="16 17" key="1">
    <citation type="submission" date="2015-10" db="EMBL/GenBank/DDBJ databases">
        <title>Pseudomonas helleri sp. nov. and Pseudomonas weihenstephanensis sp. nov., isolated from raw cows milk.</title>
        <authorList>
            <person name="Von Neubeck M."/>
            <person name="Huptas C."/>
            <person name="Wenning M."/>
            <person name="Scherer S."/>
        </authorList>
    </citation>
    <scope>NUCLEOTIDE SEQUENCE [LARGE SCALE GENOMIC DNA]</scope>
    <source>
        <strain evidence="16 17">BSTT44</strain>
    </source>
</reference>
<dbReference type="InterPro" id="IPR046673">
    <property type="entry name" value="ToxA_N"/>
</dbReference>
<evidence type="ECO:0000256" key="3">
    <source>
        <dbReference type="ARBA" id="ARBA00012483"/>
    </source>
</evidence>
<gene>
    <name evidence="16" type="ORF">AQS70_14500</name>
</gene>
<dbReference type="InterPro" id="IPR032675">
    <property type="entry name" value="LRR_dom_sf"/>
</dbReference>
<comment type="subcellular location">
    <subcellularLocation>
        <location evidence="2">Membrane</location>
        <topology evidence="2">Single-pass membrane protein</topology>
    </subcellularLocation>
</comment>
<dbReference type="Pfam" id="PF20178">
    <property type="entry name" value="ToxA_N"/>
    <property type="match status" value="1"/>
</dbReference>
<feature type="region of interest" description="Disordered" evidence="14">
    <location>
        <begin position="1"/>
        <end position="20"/>
    </location>
</feature>
<dbReference type="Gene3D" id="3.80.10.10">
    <property type="entry name" value="Ribonuclease Inhibitor"/>
    <property type="match status" value="2"/>
</dbReference>
<evidence type="ECO:0000256" key="1">
    <source>
        <dbReference type="ARBA" id="ARBA00000900"/>
    </source>
</evidence>
<keyword evidence="9" id="KW-0843">Virulence</keyword>
<dbReference type="InterPro" id="IPR003591">
    <property type="entry name" value="Leu-rich_rpt_typical-subtyp"/>
</dbReference>
<feature type="compositionally biased region" description="Polar residues" evidence="14">
    <location>
        <begin position="8"/>
        <end position="20"/>
    </location>
</feature>
<keyword evidence="13" id="KW-0832">Ubl conjugation</keyword>
<keyword evidence="8" id="KW-1133">Transmembrane helix</keyword>
<protein>
    <recommendedName>
        <fullName evidence="3">RING-type E3 ubiquitin transferase</fullName>
        <ecNumber evidence="3">2.3.2.27</ecNumber>
    </recommendedName>
</protein>
<evidence type="ECO:0000256" key="14">
    <source>
        <dbReference type="SAM" id="MobiDB-lite"/>
    </source>
</evidence>
<dbReference type="Proteomes" id="UP000050342">
    <property type="component" value="Unassembled WGS sequence"/>
</dbReference>
<evidence type="ECO:0000256" key="8">
    <source>
        <dbReference type="ARBA" id="ARBA00022989"/>
    </source>
</evidence>
<comment type="caution">
    <text evidence="16">The sequence shown here is derived from an EMBL/GenBank/DDBJ whole genome shotgun (WGS) entry which is preliminary data.</text>
</comment>
<dbReference type="InterPro" id="IPR001611">
    <property type="entry name" value="Leu-rich_rpt"/>
</dbReference>
<dbReference type="EMBL" id="LLWH01000197">
    <property type="protein sequence ID" value="KQB52461.1"/>
    <property type="molecule type" value="Genomic_DNA"/>
</dbReference>
<dbReference type="GO" id="GO:0016020">
    <property type="term" value="C:membrane"/>
    <property type="evidence" value="ECO:0007669"/>
    <property type="project" value="UniProtKB-SubCell"/>
</dbReference>
<accession>A0A0Q0YTW7</accession>
<dbReference type="PANTHER" id="PTHR27000">
    <property type="entry name" value="LEUCINE-RICH REPEAT RECEPTOR-LIKE PROTEIN KINASE FAMILY PROTEIN-RELATED"/>
    <property type="match status" value="1"/>
</dbReference>
<keyword evidence="11" id="KW-0675">Receptor</keyword>
<evidence type="ECO:0000256" key="6">
    <source>
        <dbReference type="ARBA" id="ARBA00022729"/>
    </source>
</evidence>
<dbReference type="GO" id="GO:0005576">
    <property type="term" value="C:extracellular region"/>
    <property type="evidence" value="ECO:0007669"/>
    <property type="project" value="UniProtKB-UniRule"/>
</dbReference>
<evidence type="ECO:0000313" key="17">
    <source>
        <dbReference type="Proteomes" id="UP000050342"/>
    </source>
</evidence>
<keyword evidence="10" id="KW-0472">Membrane</keyword>
<dbReference type="GO" id="GO:0061630">
    <property type="term" value="F:ubiquitin protein ligase activity"/>
    <property type="evidence" value="ECO:0007669"/>
    <property type="project" value="UniProtKB-EC"/>
</dbReference>
<evidence type="ECO:0000256" key="13">
    <source>
        <dbReference type="PROSITE-ProRule" id="PRU01398"/>
    </source>
</evidence>
<dbReference type="PROSITE" id="PS52053">
    <property type="entry name" value="NEL"/>
    <property type="match status" value="1"/>
</dbReference>
<evidence type="ECO:0000256" key="11">
    <source>
        <dbReference type="ARBA" id="ARBA00023170"/>
    </source>
</evidence>
<dbReference type="SUPFAM" id="SSF52058">
    <property type="entry name" value="L domain-like"/>
    <property type="match status" value="1"/>
</dbReference>
<evidence type="ECO:0000259" key="15">
    <source>
        <dbReference type="PROSITE" id="PS52053"/>
    </source>
</evidence>
<organism evidence="16 17">
    <name type="scientific">Pseudomonas endophytica</name>
    <dbReference type="NCBI Taxonomy" id="1563157"/>
    <lineage>
        <taxon>Bacteria</taxon>
        <taxon>Pseudomonadati</taxon>
        <taxon>Pseudomonadota</taxon>
        <taxon>Gammaproteobacteria</taxon>
        <taxon>Pseudomonadales</taxon>
        <taxon>Pseudomonadaceae</taxon>
        <taxon>Pseudomonas</taxon>
    </lineage>
</organism>
<comment type="PTM">
    <text evidence="13">Ubiquitinated in the presence of host E1 ubiquitin-activating enzyme, E2 ubiquitin-conjugating enzyme and ubiquitin.</text>
</comment>
<dbReference type="RefSeq" id="WP_055104048.1">
    <property type="nucleotide sequence ID" value="NZ_LLWH01000197.1"/>
</dbReference>
<keyword evidence="13" id="KW-0964">Secreted</keyword>
<dbReference type="PROSITE" id="PS51450">
    <property type="entry name" value="LRR"/>
    <property type="match status" value="1"/>
</dbReference>
<evidence type="ECO:0000256" key="7">
    <source>
        <dbReference type="ARBA" id="ARBA00022737"/>
    </source>
</evidence>
<keyword evidence="7" id="KW-0677">Repeat</keyword>
<evidence type="ECO:0000313" key="16">
    <source>
        <dbReference type="EMBL" id="KQB52461.1"/>
    </source>
</evidence>
<keyword evidence="13" id="KW-1035">Host cytoplasm</keyword>
<dbReference type="STRING" id="1563157.AQS70_14500"/>
<keyword evidence="12" id="KW-0325">Glycoprotein</keyword>
<keyword evidence="17" id="KW-1185">Reference proteome</keyword>
<dbReference type="OrthoDB" id="1467561at2"/>
<keyword evidence="4" id="KW-0433">Leucine-rich repeat</keyword>
<feature type="domain" description="NEL" evidence="15">
    <location>
        <begin position="1354"/>
        <end position="1705"/>
    </location>
</feature>
<dbReference type="PANTHER" id="PTHR27000:SF642">
    <property type="entry name" value="INACTIVE LEUCINE-RICH REPEAT RECEPTOR KINASE XIAO-RELATED"/>
    <property type="match status" value="1"/>
</dbReference>
<evidence type="ECO:0000256" key="9">
    <source>
        <dbReference type="ARBA" id="ARBA00023026"/>
    </source>
</evidence>
<dbReference type="Pfam" id="PF14496">
    <property type="entry name" value="NEL"/>
    <property type="match status" value="1"/>
</dbReference>
<keyword evidence="13" id="KW-0808">Transferase</keyword>
<dbReference type="Pfam" id="PF13855">
    <property type="entry name" value="LRR_8"/>
    <property type="match status" value="1"/>
</dbReference>
<dbReference type="GO" id="GO:0016567">
    <property type="term" value="P:protein ubiquitination"/>
    <property type="evidence" value="ECO:0007669"/>
    <property type="project" value="InterPro"/>
</dbReference>
<evidence type="ECO:0000256" key="10">
    <source>
        <dbReference type="ARBA" id="ARBA00023136"/>
    </source>
</evidence>
<keyword evidence="6" id="KW-0732">Signal</keyword>
<comment type="similarity">
    <text evidence="13">Belongs to the LRR-containing bacterial E3 ligase family.</text>
</comment>
<evidence type="ECO:0000256" key="2">
    <source>
        <dbReference type="ARBA" id="ARBA00004167"/>
    </source>
</evidence>
<evidence type="ECO:0000256" key="4">
    <source>
        <dbReference type="ARBA" id="ARBA00022614"/>
    </source>
</evidence>
<name>A0A0Q0YTW7_9PSED</name>
<dbReference type="Gene3D" id="1.20.58.360">
    <property type="entry name" value="Shigella T3SS effector IpaH defines"/>
    <property type="match status" value="1"/>
</dbReference>
<sequence length="1705" mass="191251">MTAPKVLSESTLEQTSLAPETQLTPAQLADAEVQHQHEDLITQQMPAWFKDATLLVRESLRQTMTQWHATQAEVAAVYARITPIEQFATPLLKSALSFYGWSSIEPKIHGFKQVRLLNNAVIFIANQQTKVVDSLAKLFLPESLVPASLEINLVASTSHHDLLQAALQNFEGSETIKGGFDPGTSIYVCQNNEFKELPGLEPETFARLCRDLNIGEQYQWHLNGVFTPIENEFDISDSRSKAHTLKTTFVLNKHLEFMVELHVDYMKGHVTVENYNVLLSALRLPLQEGRVPDNLHSTFKVMGFEVPGIIVLWPEKRPAGQSQRCVVFLPQAPNRSFYEYERIDQFKVGLREWLKQREFADYFVKLVPLRYRAEFIRRTDLKNVSWDSLLLRRPPIIYEPALFNESEVIARVGNPFEVSWLLQLAQIKDDARLLAVPTEDEDSKSRLERQTAFWNAGLSALTLALGFVPVVGEMMLLFGVVQLGADVYEGIEAWERNDKVAALEHLFDVAQNLAMVAVPGAAKSLSPAPVVNRLTQVTLGNGQKRLWRPDLKPYECRPEILTGLKPDERGLYSLFDKQYLKLEQKVYRVKGDINTGQMAIDPLQNPEAYSPALRHNGSGAWTHEFDAPMHWSRPQLFRRLGPDTQLFSDATVEHILSVTGTTERELRKMYIDILPRPPLLADCIKRVRLSEHIEQFLSQMQKGVYGTVDFAPMQLELLSQLPGWPQDQGLRVINLQRGTFKDFGLSAEKAYSRVEIAQTRIDKGELLKAVLESMSEAHIEALLGEAITGTQAQTLALAKKLAGLAQATKRSLASRLYASDETLAPALRNIRYQFPSLPVNVLEELVSHLTENELSALTYRGHLPLRALEEARLYAQRLRLNRALEGLFYDALSTPDSQNLAWHTLPQLAGWPPKVSISVLGELNNEQLRVIAGEAGALNREIFKKGEQYEFSGTSAGAPFTSPDLTACVFKSLSDSERKGLNAGASLSYADFMSRIATQAARQRNNSAQALGMQKVKPWFKSPMRLSDGRLGYTLGGKSGHLLEESRPLKLKDLVQMLYPNMSESQMGQFLYRLHLTPGLAARELVRLKAELEALQKTLLEWEQNSVWTYPTRSSRVLVPVETKQAMSRALIRAWRRLSTPISLEGVAGFELDLNGWPVDALPPLEASFPHVISLHLANTSCTIPSRLLAIFTGLRDLSLSNTQLTELPASIARMPELTHLNLSNNKIVLTPQSAEVLSAMTKLKSLVLTSNPLGHNFSVHHMANLQHLILRNTGISTWPAGIQVLTRLQALDLRNNVITHIPEGILTESMAATNRVTSLHDNPLSSDSTRRLRIYRENDLINLGMSESRQHVSRPQGINLWSAAPTPEQRNIWSALAREPGSADFFAVIEDLSTSSQFAQTRVDLTRRVWVLLQAADDNTELRTRLFGLAGHLSTCGDGIAMVFAELELDHLVFLAEHSADSEQSMLKLARGLFRIQMLNKHVLSIIKARINAIHATQREYVQQLQELVDTVNPELAPAPLVELQPAEQQGVAYNLGTAEGLRLAQLLSSGSVQRQIARLDPLEIQMFYHVHLSGQLELPARPTSMRFGNIANVSDSDLEAARNYVLEQEQMPALVQSISAQEFWSNYMQKKNPDAFTTVKARYQELLDEVYSQRLRHSSAEYRRESERVGHERKKAVAEVVTQLTRTELETHPLPALGAGAPV</sequence>
<keyword evidence="5" id="KW-0812">Transmembrane</keyword>